<dbReference type="Gene3D" id="3.40.50.2000">
    <property type="entry name" value="Glycogen Phosphorylase B"/>
    <property type="match status" value="2"/>
</dbReference>
<dbReference type="STRING" id="1797513.A2782_02935"/>
<organism evidence="3 4">
    <name type="scientific">Candidatus Blackburnbacteria bacterium RIFCSPHIGHO2_01_FULL_43_15b</name>
    <dbReference type="NCBI Taxonomy" id="1797513"/>
    <lineage>
        <taxon>Bacteria</taxon>
        <taxon>Candidatus Blackburniibacteriota</taxon>
    </lineage>
</organism>
<dbReference type="Proteomes" id="UP000177967">
    <property type="component" value="Unassembled WGS sequence"/>
</dbReference>
<comment type="caution">
    <text evidence="3">The sequence shown here is derived from an EMBL/GenBank/DDBJ whole genome shotgun (WGS) entry which is preliminary data.</text>
</comment>
<dbReference type="GO" id="GO:0016757">
    <property type="term" value="F:glycosyltransferase activity"/>
    <property type="evidence" value="ECO:0007669"/>
    <property type="project" value="InterPro"/>
</dbReference>
<dbReference type="InterPro" id="IPR028098">
    <property type="entry name" value="Glyco_trans_4-like_N"/>
</dbReference>
<dbReference type="PANTHER" id="PTHR12526">
    <property type="entry name" value="GLYCOSYLTRANSFERASE"/>
    <property type="match status" value="1"/>
</dbReference>
<dbReference type="Pfam" id="PF00534">
    <property type="entry name" value="Glycos_transf_1"/>
    <property type="match status" value="1"/>
</dbReference>
<evidence type="ECO:0000313" key="3">
    <source>
        <dbReference type="EMBL" id="OGY09768.1"/>
    </source>
</evidence>
<proteinExistence type="predicted"/>
<accession>A0A1G1V326</accession>
<evidence type="ECO:0000259" key="1">
    <source>
        <dbReference type="Pfam" id="PF00534"/>
    </source>
</evidence>
<reference evidence="3 4" key="1">
    <citation type="journal article" date="2016" name="Nat. Commun.">
        <title>Thousands of microbial genomes shed light on interconnected biogeochemical processes in an aquifer system.</title>
        <authorList>
            <person name="Anantharaman K."/>
            <person name="Brown C.T."/>
            <person name="Hug L.A."/>
            <person name="Sharon I."/>
            <person name="Castelle C.J."/>
            <person name="Probst A.J."/>
            <person name="Thomas B.C."/>
            <person name="Singh A."/>
            <person name="Wilkins M.J."/>
            <person name="Karaoz U."/>
            <person name="Brodie E.L."/>
            <person name="Williams K.H."/>
            <person name="Hubbard S.S."/>
            <person name="Banfield J.F."/>
        </authorList>
    </citation>
    <scope>NUCLEOTIDE SEQUENCE [LARGE SCALE GENOMIC DNA]</scope>
</reference>
<dbReference type="AlphaFoldDB" id="A0A1G1V326"/>
<evidence type="ECO:0000313" key="4">
    <source>
        <dbReference type="Proteomes" id="UP000177967"/>
    </source>
</evidence>
<evidence type="ECO:0000259" key="2">
    <source>
        <dbReference type="Pfam" id="PF13439"/>
    </source>
</evidence>
<feature type="domain" description="Glycosyltransferase subfamily 4-like N-terminal" evidence="2">
    <location>
        <begin position="17"/>
        <end position="189"/>
    </location>
</feature>
<sequence length="380" mass="43184">MNILVLSWRDPKHPMAGGAEQVMHEHMKGWIAAGHKVTFFSSRFPGSKQEEKLDGVDIVRQGKDLFLGVQLSAFWWYLFGSHDKFDLVIDEFHGIPFFTPLYVRVPKLAVLQEVAREVWWLNPLPKPFNWIIGWIGYTLEPFLFLFYRDIPFINKSVPFMTGSQSAKDDLARMGIKSNDITIVPHGVIIETPSKLPPKEKENTIVFLGALTRDKGIEDALRAFAILSKNGNDNLLWIIGVGISNYVTHLKKLSRRLGIEGKIKFFGFVSQKEKFELLARAHVLINPSIREGWGLVNIEANRMGTPVVAYRSPGLVDSVKDGQSGVVCKVNTPGNLSREIEKILSSPQTYKTFQYGSRRWASQFNWEKSKKLSLKLLENIK</sequence>
<dbReference type="EMBL" id="MHBW01000005">
    <property type="protein sequence ID" value="OGY09768.1"/>
    <property type="molecule type" value="Genomic_DNA"/>
</dbReference>
<gene>
    <name evidence="3" type="ORF">A2782_02935</name>
</gene>
<evidence type="ECO:0008006" key="5">
    <source>
        <dbReference type="Google" id="ProtNLM"/>
    </source>
</evidence>
<name>A0A1G1V326_9BACT</name>
<dbReference type="Pfam" id="PF13439">
    <property type="entry name" value="Glyco_transf_4"/>
    <property type="match status" value="1"/>
</dbReference>
<dbReference type="InterPro" id="IPR001296">
    <property type="entry name" value="Glyco_trans_1"/>
</dbReference>
<dbReference type="SUPFAM" id="SSF53756">
    <property type="entry name" value="UDP-Glycosyltransferase/glycogen phosphorylase"/>
    <property type="match status" value="1"/>
</dbReference>
<feature type="domain" description="Glycosyl transferase family 1" evidence="1">
    <location>
        <begin position="190"/>
        <end position="358"/>
    </location>
</feature>
<dbReference type="CDD" id="cd03801">
    <property type="entry name" value="GT4_PimA-like"/>
    <property type="match status" value="1"/>
</dbReference>
<protein>
    <recommendedName>
        <fullName evidence="5">Glycosyl transferase family 1 domain-containing protein</fullName>
    </recommendedName>
</protein>
<dbReference type="PANTHER" id="PTHR12526:SF618">
    <property type="entry name" value="GLYCOSYLTRANSFERASE, FAMILY 4"/>
    <property type="match status" value="1"/>
</dbReference>